<reference evidence="3" key="1">
    <citation type="journal article" date="2019" name="Int. J. Syst. Evol. Microbiol.">
        <title>The Global Catalogue of Microorganisms (GCM) 10K type strain sequencing project: providing services to taxonomists for standard genome sequencing and annotation.</title>
        <authorList>
            <consortium name="The Broad Institute Genomics Platform"/>
            <consortium name="The Broad Institute Genome Sequencing Center for Infectious Disease"/>
            <person name="Wu L."/>
            <person name="Ma J."/>
        </authorList>
    </citation>
    <scope>NUCLEOTIDE SEQUENCE [LARGE SCALE GENOMIC DNA]</scope>
    <source>
        <strain evidence="3">JCM 16908</strain>
    </source>
</reference>
<dbReference type="Pfam" id="PF01955">
    <property type="entry name" value="CbiZ"/>
    <property type="match status" value="1"/>
</dbReference>
<dbReference type="InterPro" id="IPR002808">
    <property type="entry name" value="AdoCbi_amidolase"/>
</dbReference>
<name>A0ABP7IM89_9ACTN</name>
<dbReference type="PANTHER" id="PTHR35336:SF5">
    <property type="entry name" value="ADENOSYLCOBINAMIDE AMIDOHYDROLASE"/>
    <property type="match status" value="1"/>
</dbReference>
<dbReference type="RefSeq" id="WP_344944260.1">
    <property type="nucleotide sequence ID" value="NZ_BAAAZR010000017.1"/>
</dbReference>
<dbReference type="Proteomes" id="UP001500888">
    <property type="component" value="Unassembled WGS sequence"/>
</dbReference>
<proteinExistence type="predicted"/>
<comment type="caution">
    <text evidence="2">The sequence shown here is derived from an EMBL/GenBank/DDBJ whole genome shotgun (WGS) entry which is preliminary data.</text>
</comment>
<feature type="compositionally biased region" description="Pro residues" evidence="1">
    <location>
        <begin position="126"/>
        <end position="157"/>
    </location>
</feature>
<protein>
    <submittedName>
        <fullName evidence="2">Adenosylcobinamide amidohydrolase</fullName>
    </submittedName>
</protein>
<dbReference type="PANTHER" id="PTHR35336">
    <property type="entry name" value="ADENOSYLCOBINAMIDE AMIDOHYDROLASE"/>
    <property type="match status" value="1"/>
</dbReference>
<keyword evidence="3" id="KW-1185">Reference proteome</keyword>
<organism evidence="2 3">
    <name type="scientific">Sphaerisporangium flaviroseum</name>
    <dbReference type="NCBI Taxonomy" id="509199"/>
    <lineage>
        <taxon>Bacteria</taxon>
        <taxon>Bacillati</taxon>
        <taxon>Actinomycetota</taxon>
        <taxon>Actinomycetes</taxon>
        <taxon>Streptosporangiales</taxon>
        <taxon>Streptosporangiaceae</taxon>
        <taxon>Sphaerisporangium</taxon>
    </lineage>
</organism>
<feature type="compositionally biased region" description="Basic and acidic residues" evidence="1">
    <location>
        <begin position="113"/>
        <end position="124"/>
    </location>
</feature>
<evidence type="ECO:0000313" key="3">
    <source>
        <dbReference type="Proteomes" id="UP001500888"/>
    </source>
</evidence>
<evidence type="ECO:0000313" key="2">
    <source>
        <dbReference type="EMBL" id="GAA3821997.1"/>
    </source>
</evidence>
<feature type="region of interest" description="Disordered" evidence="1">
    <location>
        <begin position="103"/>
        <end position="157"/>
    </location>
</feature>
<sequence length="261" mass="26915">MLSLSHRHEDGARLASLLWELGPGWRMISSAMVGGGIGPGEWVLNAQVVGAYSRMDPVGHLLELAPAGPGVGMMTAASVAHYTRAEDGGVDAVATVGLRVPTWAASPEGVPDPELRPERDDRVPRPAAPPPRQAPSVPRPASPPPRQAPGVPRPASPAPGTINIIVVVPVAMSDAALVNTVMTVTEAKTQALAEAGYECTGTASDAVCVAVRSEGPAELFGGPRSSWGARIARAVHRSVLDGAHAWAEVTGFIPASNGHRS</sequence>
<accession>A0ABP7IM89</accession>
<dbReference type="EMBL" id="BAAAZR010000017">
    <property type="protein sequence ID" value="GAA3821997.1"/>
    <property type="molecule type" value="Genomic_DNA"/>
</dbReference>
<dbReference type="InterPro" id="IPR052209">
    <property type="entry name" value="CbiZ"/>
</dbReference>
<evidence type="ECO:0000256" key="1">
    <source>
        <dbReference type="SAM" id="MobiDB-lite"/>
    </source>
</evidence>
<gene>
    <name evidence="2" type="ORF">GCM10022226_47980</name>
</gene>